<feature type="transmembrane region" description="Helical" evidence="7">
    <location>
        <begin position="95"/>
        <end position="116"/>
    </location>
</feature>
<proteinExistence type="inferred from homology"/>
<dbReference type="InterPro" id="IPR035906">
    <property type="entry name" value="MetI-like_sf"/>
</dbReference>
<evidence type="ECO:0000256" key="4">
    <source>
        <dbReference type="ARBA" id="ARBA00022692"/>
    </source>
</evidence>
<accession>B9L0H9</accession>
<feature type="domain" description="ABC transmembrane type-1" evidence="8">
    <location>
        <begin position="91"/>
        <end position="305"/>
    </location>
</feature>
<dbReference type="OrthoDB" id="9809527at2"/>
<gene>
    <name evidence="9" type="ordered locus">trd_1674</name>
</gene>
<dbReference type="AlphaFoldDB" id="B9L0H9"/>
<keyword evidence="10" id="KW-1185">Reference proteome</keyword>
<dbReference type="PANTHER" id="PTHR43005:SF1">
    <property type="entry name" value="SPERMIDINE_PUTRESCINE TRANSPORT SYSTEM PERMEASE PROTEIN"/>
    <property type="match status" value="1"/>
</dbReference>
<sequence>MALLRTAERTAVSAAPRTSRLGRDFWLGYALTLPAFVVVVGLVAYPLGYAFWLSLQDIKVGGQGQFIGLGNYARLLLDSESRIYGLFWNSVKVTALYTAGALAGKFIIGMISAIILHSQIRARHFWRTLLFIPWAIPAVVSAFTWKWIYNDVNGVLNTLLTNLGLVERPILFLADPKLALWSVLIAAIWQGSPFWTMTFLAGLQAIPRELYEAAAIDGANPLQQYFRITLPLLTPVITVTVMLSAIWTSNAIQYVYILTNGGPANVTETFPLLAYHEGMTAYDLGIASAIPLVFFPIFAILIYFLTRRMLRQEG</sequence>
<dbReference type="HOGENOM" id="CLU_016047_0_3_0"/>
<dbReference type="PROSITE" id="PS50928">
    <property type="entry name" value="ABC_TM1"/>
    <property type="match status" value="1"/>
</dbReference>
<evidence type="ECO:0000256" key="1">
    <source>
        <dbReference type="ARBA" id="ARBA00004651"/>
    </source>
</evidence>
<evidence type="ECO:0000256" key="7">
    <source>
        <dbReference type="RuleBase" id="RU363032"/>
    </source>
</evidence>
<reference evidence="9 10" key="1">
    <citation type="journal article" date="2009" name="PLoS ONE">
        <title>Complete genome sequence of the aerobic CO-oxidizing thermophile Thermomicrobium roseum.</title>
        <authorList>
            <person name="Wu D."/>
            <person name="Raymond J."/>
            <person name="Wu M."/>
            <person name="Chatterji S."/>
            <person name="Ren Q."/>
            <person name="Graham J.E."/>
            <person name="Bryant D.A."/>
            <person name="Robb F."/>
            <person name="Colman A."/>
            <person name="Tallon L.J."/>
            <person name="Badger J.H."/>
            <person name="Madupu R."/>
            <person name="Ward N.L."/>
            <person name="Eisen J.A."/>
        </authorList>
    </citation>
    <scope>NUCLEOTIDE SEQUENCE [LARGE SCALE GENOMIC DNA]</scope>
    <source>
        <strain evidence="10">ATCC 27502 / DSM 5159 / P-2</strain>
    </source>
</reference>
<feature type="transmembrane region" description="Helical" evidence="7">
    <location>
        <begin position="128"/>
        <end position="148"/>
    </location>
</feature>
<name>B9L0H9_THERP</name>
<feature type="transmembrane region" description="Helical" evidence="7">
    <location>
        <begin position="284"/>
        <end position="305"/>
    </location>
</feature>
<dbReference type="Pfam" id="PF00528">
    <property type="entry name" value="BPD_transp_1"/>
    <property type="match status" value="1"/>
</dbReference>
<protein>
    <submittedName>
        <fullName evidence="9">Putative sugar uptake ABC transporter permease protein</fullName>
    </submittedName>
</protein>
<keyword evidence="3" id="KW-1003">Cell membrane</keyword>
<evidence type="ECO:0000256" key="3">
    <source>
        <dbReference type="ARBA" id="ARBA00022475"/>
    </source>
</evidence>
<dbReference type="CDD" id="cd06261">
    <property type="entry name" value="TM_PBP2"/>
    <property type="match status" value="1"/>
</dbReference>
<evidence type="ECO:0000256" key="5">
    <source>
        <dbReference type="ARBA" id="ARBA00022989"/>
    </source>
</evidence>
<dbReference type="EMBL" id="CP001275">
    <property type="protein sequence ID" value="ACM05368.1"/>
    <property type="molecule type" value="Genomic_DNA"/>
</dbReference>
<dbReference type="GO" id="GO:0055085">
    <property type="term" value="P:transmembrane transport"/>
    <property type="evidence" value="ECO:0007669"/>
    <property type="project" value="InterPro"/>
</dbReference>
<evidence type="ECO:0000313" key="9">
    <source>
        <dbReference type="EMBL" id="ACM05368.1"/>
    </source>
</evidence>
<keyword evidence="4 7" id="KW-0812">Transmembrane</keyword>
<dbReference type="RefSeq" id="WP_015922617.1">
    <property type="nucleotide sequence ID" value="NC_011959.1"/>
</dbReference>
<dbReference type="STRING" id="309801.trd_1674"/>
<evidence type="ECO:0000259" key="8">
    <source>
        <dbReference type="PROSITE" id="PS50928"/>
    </source>
</evidence>
<dbReference type="SUPFAM" id="SSF161098">
    <property type="entry name" value="MetI-like"/>
    <property type="match status" value="1"/>
</dbReference>
<feature type="transmembrane region" description="Helical" evidence="7">
    <location>
        <begin position="224"/>
        <end position="247"/>
    </location>
</feature>
<evidence type="ECO:0000313" key="10">
    <source>
        <dbReference type="Proteomes" id="UP000000447"/>
    </source>
</evidence>
<comment type="similarity">
    <text evidence="7">Belongs to the binding-protein-dependent transport system permease family.</text>
</comment>
<dbReference type="eggNOG" id="COG1175">
    <property type="taxonomic scope" value="Bacteria"/>
</dbReference>
<dbReference type="Proteomes" id="UP000000447">
    <property type="component" value="Chromosome"/>
</dbReference>
<organism evidence="9 10">
    <name type="scientific">Thermomicrobium roseum (strain ATCC 27502 / DSM 5159 / P-2)</name>
    <dbReference type="NCBI Taxonomy" id="309801"/>
    <lineage>
        <taxon>Bacteria</taxon>
        <taxon>Pseudomonadati</taxon>
        <taxon>Thermomicrobiota</taxon>
        <taxon>Thermomicrobia</taxon>
        <taxon>Thermomicrobiales</taxon>
        <taxon>Thermomicrobiaceae</taxon>
        <taxon>Thermomicrobium</taxon>
    </lineage>
</organism>
<dbReference type="GO" id="GO:0005886">
    <property type="term" value="C:plasma membrane"/>
    <property type="evidence" value="ECO:0007669"/>
    <property type="project" value="UniProtKB-SubCell"/>
</dbReference>
<keyword evidence="6 7" id="KW-0472">Membrane</keyword>
<dbReference type="Gene3D" id="1.10.3720.10">
    <property type="entry name" value="MetI-like"/>
    <property type="match status" value="1"/>
</dbReference>
<feature type="transmembrane region" description="Helical" evidence="7">
    <location>
        <begin position="26"/>
        <end position="47"/>
    </location>
</feature>
<feature type="transmembrane region" description="Helical" evidence="7">
    <location>
        <begin position="178"/>
        <end position="203"/>
    </location>
</feature>
<comment type="subcellular location">
    <subcellularLocation>
        <location evidence="1 7">Cell membrane</location>
        <topology evidence="1 7">Multi-pass membrane protein</topology>
    </subcellularLocation>
</comment>
<keyword evidence="5 7" id="KW-1133">Transmembrane helix</keyword>
<evidence type="ECO:0000256" key="2">
    <source>
        <dbReference type="ARBA" id="ARBA00022448"/>
    </source>
</evidence>
<dbReference type="KEGG" id="tro:trd_1674"/>
<keyword evidence="2 7" id="KW-0813">Transport</keyword>
<evidence type="ECO:0000256" key="6">
    <source>
        <dbReference type="ARBA" id="ARBA00023136"/>
    </source>
</evidence>
<dbReference type="PANTHER" id="PTHR43005">
    <property type="entry name" value="BLR7065 PROTEIN"/>
    <property type="match status" value="1"/>
</dbReference>
<dbReference type="InterPro" id="IPR000515">
    <property type="entry name" value="MetI-like"/>
</dbReference>